<dbReference type="InterPro" id="IPR019933">
    <property type="entry name" value="DivIVA_domain"/>
</dbReference>
<dbReference type="RefSeq" id="WP_106581956.1">
    <property type="nucleotide sequence ID" value="NZ_PYGA01000003.1"/>
</dbReference>
<evidence type="ECO:0000256" key="3">
    <source>
        <dbReference type="ARBA" id="ARBA00018787"/>
    </source>
</evidence>
<evidence type="ECO:0000256" key="9">
    <source>
        <dbReference type="SAM" id="MobiDB-lite"/>
    </source>
</evidence>
<dbReference type="Gene3D" id="6.10.250.660">
    <property type="match status" value="4"/>
</dbReference>
<comment type="subcellular location">
    <subcellularLocation>
        <location evidence="1">Cytoplasm</location>
    </subcellularLocation>
</comment>
<dbReference type="GO" id="GO:0051301">
    <property type="term" value="P:cell division"/>
    <property type="evidence" value="ECO:0007669"/>
    <property type="project" value="UniProtKB-KW"/>
</dbReference>
<name>A0A2P8DQS6_9ACTN</name>
<comment type="similarity">
    <text evidence="2">Belongs to the DivIVA family.</text>
</comment>
<dbReference type="EMBL" id="PYGA01000003">
    <property type="protein sequence ID" value="PSK99568.1"/>
    <property type="molecule type" value="Genomic_DNA"/>
</dbReference>
<dbReference type="GO" id="GO:0005737">
    <property type="term" value="C:cytoplasm"/>
    <property type="evidence" value="ECO:0007669"/>
    <property type="project" value="UniProtKB-SubCell"/>
</dbReference>
<dbReference type="AlphaFoldDB" id="A0A2P8DQS6"/>
<gene>
    <name evidence="10" type="ORF">CLV63_103293</name>
</gene>
<dbReference type="PANTHER" id="PTHR35794">
    <property type="entry name" value="CELL DIVISION PROTEIN DIVIVA"/>
    <property type="match status" value="1"/>
</dbReference>
<evidence type="ECO:0000256" key="6">
    <source>
        <dbReference type="ARBA" id="ARBA00023054"/>
    </source>
</evidence>
<feature type="region of interest" description="Disordered" evidence="9">
    <location>
        <begin position="90"/>
        <end position="139"/>
    </location>
</feature>
<protein>
    <recommendedName>
        <fullName evidence="3">Cell wall synthesis protein Wag31</fullName>
    </recommendedName>
    <alternativeName>
        <fullName evidence="8">Antigen 84</fullName>
    </alternativeName>
</protein>
<keyword evidence="5" id="KW-0132">Cell division</keyword>
<keyword evidence="4" id="KW-0963">Cytoplasm</keyword>
<evidence type="ECO:0000313" key="11">
    <source>
        <dbReference type="Proteomes" id="UP000240542"/>
    </source>
</evidence>
<feature type="compositionally biased region" description="Basic and acidic residues" evidence="9">
    <location>
        <begin position="90"/>
        <end position="115"/>
    </location>
</feature>
<dbReference type="PANTHER" id="PTHR35794:SF2">
    <property type="entry name" value="CELL DIVISION PROTEIN DIVIVA"/>
    <property type="match status" value="1"/>
</dbReference>
<keyword evidence="11" id="KW-1185">Reference proteome</keyword>
<reference evidence="10 11" key="1">
    <citation type="submission" date="2018-03" db="EMBL/GenBank/DDBJ databases">
        <title>Genomic Encyclopedia of Archaeal and Bacterial Type Strains, Phase II (KMG-II): from individual species to whole genera.</title>
        <authorList>
            <person name="Goeker M."/>
        </authorList>
    </citation>
    <scope>NUCLEOTIDE SEQUENCE [LARGE SCALE GENOMIC DNA]</scope>
    <source>
        <strain evidence="10 11">DSM 45312</strain>
    </source>
</reference>
<organism evidence="10 11">
    <name type="scientific">Murinocardiopsis flavida</name>
    <dbReference type="NCBI Taxonomy" id="645275"/>
    <lineage>
        <taxon>Bacteria</taxon>
        <taxon>Bacillati</taxon>
        <taxon>Actinomycetota</taxon>
        <taxon>Actinomycetes</taxon>
        <taxon>Streptosporangiales</taxon>
        <taxon>Nocardiopsidaceae</taxon>
        <taxon>Murinocardiopsis</taxon>
    </lineage>
</organism>
<accession>A0A2P8DQS6</accession>
<dbReference type="OrthoDB" id="5198800at2"/>
<comment type="caution">
    <text evidence="10">The sequence shown here is derived from an EMBL/GenBank/DDBJ whole genome shotgun (WGS) entry which is preliminary data.</text>
</comment>
<dbReference type="InterPro" id="IPR007793">
    <property type="entry name" value="DivIVA_fam"/>
</dbReference>
<evidence type="ECO:0000256" key="1">
    <source>
        <dbReference type="ARBA" id="ARBA00004496"/>
    </source>
</evidence>
<sequence>MPLTPEDIRATRFRSARMRRGYNQEDVDLLLERVEATLRALDRGEDPGRRGVTAAAIESSSFRSTFMTTGYDEGQVDDLLDEIAAELRARESGERGAADPAHGDGPDPARGDRPRTATTTSGADEARPTGMTPADVRNRYFDTTRMHTGYDEEEVDSFLDHVEATLVTLRDGKDAPGATESGMLTAARVRAERFTTTRLRPGYAPDQVDAFLDEVAAELERHGLN</sequence>
<keyword evidence="7" id="KW-0131">Cell cycle</keyword>
<evidence type="ECO:0000313" key="10">
    <source>
        <dbReference type="EMBL" id="PSK99568.1"/>
    </source>
</evidence>
<keyword evidence="6" id="KW-0175">Coiled coil</keyword>
<evidence type="ECO:0000256" key="2">
    <source>
        <dbReference type="ARBA" id="ARBA00009008"/>
    </source>
</evidence>
<evidence type="ECO:0000256" key="8">
    <source>
        <dbReference type="ARBA" id="ARBA00031737"/>
    </source>
</evidence>
<dbReference type="NCBIfam" id="TIGR03544">
    <property type="entry name" value="DivI1A_domain"/>
    <property type="match status" value="4"/>
</dbReference>
<dbReference type="Proteomes" id="UP000240542">
    <property type="component" value="Unassembled WGS sequence"/>
</dbReference>
<evidence type="ECO:0000256" key="7">
    <source>
        <dbReference type="ARBA" id="ARBA00023306"/>
    </source>
</evidence>
<evidence type="ECO:0000256" key="4">
    <source>
        <dbReference type="ARBA" id="ARBA00022490"/>
    </source>
</evidence>
<evidence type="ECO:0000256" key="5">
    <source>
        <dbReference type="ARBA" id="ARBA00022618"/>
    </source>
</evidence>
<proteinExistence type="inferred from homology"/>